<proteinExistence type="predicted"/>
<dbReference type="InParanoid" id="E2B3E8"/>
<organism evidence="3">
    <name type="scientific">Harpegnathos saltator</name>
    <name type="common">Jerdon's jumping ant</name>
    <dbReference type="NCBI Taxonomy" id="610380"/>
    <lineage>
        <taxon>Eukaryota</taxon>
        <taxon>Metazoa</taxon>
        <taxon>Ecdysozoa</taxon>
        <taxon>Arthropoda</taxon>
        <taxon>Hexapoda</taxon>
        <taxon>Insecta</taxon>
        <taxon>Pterygota</taxon>
        <taxon>Neoptera</taxon>
        <taxon>Endopterygota</taxon>
        <taxon>Hymenoptera</taxon>
        <taxon>Apocrita</taxon>
        <taxon>Aculeata</taxon>
        <taxon>Formicoidea</taxon>
        <taxon>Formicidae</taxon>
        <taxon>Ponerinae</taxon>
        <taxon>Ponerini</taxon>
        <taxon>Harpegnathos</taxon>
    </lineage>
</organism>
<keyword evidence="3" id="KW-1185">Reference proteome</keyword>
<name>E2B3E8_HARSA</name>
<feature type="region of interest" description="Disordered" evidence="1">
    <location>
        <begin position="178"/>
        <end position="228"/>
    </location>
</feature>
<dbReference type="Proteomes" id="UP000008237">
    <property type="component" value="Unassembled WGS sequence"/>
</dbReference>
<evidence type="ECO:0000313" key="3">
    <source>
        <dbReference type="Proteomes" id="UP000008237"/>
    </source>
</evidence>
<gene>
    <name evidence="2" type="ORF">EAI_14016</name>
</gene>
<dbReference type="EMBL" id="GL445323">
    <property type="protein sequence ID" value="EFN89826.1"/>
    <property type="molecule type" value="Genomic_DNA"/>
</dbReference>
<dbReference type="OrthoDB" id="273070at2759"/>
<accession>E2B3E8</accession>
<protein>
    <recommendedName>
        <fullName evidence="4">DNA-binding protein K10</fullName>
    </recommendedName>
</protein>
<evidence type="ECO:0008006" key="4">
    <source>
        <dbReference type="Google" id="ProtNLM"/>
    </source>
</evidence>
<evidence type="ECO:0000256" key="1">
    <source>
        <dbReference type="SAM" id="MobiDB-lite"/>
    </source>
</evidence>
<sequence>MPPRMPMPMPMPMSMSMSMNPVFGGPGPMRQRLFLPPRPAGVSRPNGLLPLFPGFRARGMVPGIIPPMGPRGIGPRNPMRHWYRRIPPPPLQMPSMRPRFPVGNGNIKGKAMNNTKKVNKLEELELKKPWMTDEIRTEIQKKNKLYAKAKKNKDAVEWDEFKDLRNKVTRMIRDAKNEYLAKHPGQGGQKTDDNNTIESIQKTENSTEQSEQMEQREETQPSSEQAQS</sequence>
<reference evidence="2 3" key="1">
    <citation type="journal article" date="2010" name="Science">
        <title>Genomic comparison of the ants Camponotus floridanus and Harpegnathos saltator.</title>
        <authorList>
            <person name="Bonasio R."/>
            <person name="Zhang G."/>
            <person name="Ye C."/>
            <person name="Mutti N.S."/>
            <person name="Fang X."/>
            <person name="Qin N."/>
            <person name="Donahue G."/>
            <person name="Yang P."/>
            <person name="Li Q."/>
            <person name="Li C."/>
            <person name="Zhang P."/>
            <person name="Huang Z."/>
            <person name="Berger S.L."/>
            <person name="Reinberg D."/>
            <person name="Wang J."/>
            <person name="Liebig J."/>
        </authorList>
    </citation>
    <scope>NUCLEOTIDE SEQUENCE [LARGE SCALE GENOMIC DNA]</scope>
    <source>
        <strain evidence="2 3">R22 G/1</strain>
    </source>
</reference>
<evidence type="ECO:0000313" key="2">
    <source>
        <dbReference type="EMBL" id="EFN89826.1"/>
    </source>
</evidence>
<feature type="compositionally biased region" description="Polar residues" evidence="1">
    <location>
        <begin position="194"/>
        <end position="212"/>
    </location>
</feature>
<dbReference type="AlphaFoldDB" id="E2B3E8"/>
<dbReference type="STRING" id="610380.E2B3E8"/>
<dbReference type="OMA" id="MRPWHRR"/>